<reference evidence="1" key="1">
    <citation type="journal article" date="2014" name="Front. Microbiol.">
        <title>High frequency of phylogenetically diverse reductive dehalogenase-homologous genes in deep subseafloor sedimentary metagenomes.</title>
        <authorList>
            <person name="Kawai M."/>
            <person name="Futagami T."/>
            <person name="Toyoda A."/>
            <person name="Takaki Y."/>
            <person name="Nishi S."/>
            <person name="Hori S."/>
            <person name="Arai W."/>
            <person name="Tsubouchi T."/>
            <person name="Morono Y."/>
            <person name="Uchiyama I."/>
            <person name="Ito T."/>
            <person name="Fujiyama A."/>
            <person name="Inagaki F."/>
            <person name="Takami H."/>
        </authorList>
    </citation>
    <scope>NUCLEOTIDE SEQUENCE</scope>
    <source>
        <strain evidence="1">Expedition CK06-06</strain>
    </source>
</reference>
<gene>
    <name evidence="1" type="ORF">S06H3_46508</name>
</gene>
<comment type="caution">
    <text evidence="1">The sequence shown here is derived from an EMBL/GenBank/DDBJ whole genome shotgun (WGS) entry which is preliminary data.</text>
</comment>
<protein>
    <submittedName>
        <fullName evidence="1">Uncharacterized protein</fullName>
    </submittedName>
</protein>
<dbReference type="AlphaFoldDB" id="X1PR04"/>
<sequence>MRIKNKRKAGEILGRAALAARIQELAREAAGGSYKDAMAVAGKISVLAEAATYDDYWGEKVGMGRMSEEFNLQVIAKNGGEK</sequence>
<evidence type="ECO:0000313" key="1">
    <source>
        <dbReference type="EMBL" id="GAI41475.1"/>
    </source>
</evidence>
<organism evidence="1">
    <name type="scientific">marine sediment metagenome</name>
    <dbReference type="NCBI Taxonomy" id="412755"/>
    <lineage>
        <taxon>unclassified sequences</taxon>
        <taxon>metagenomes</taxon>
        <taxon>ecological metagenomes</taxon>
    </lineage>
</organism>
<proteinExistence type="predicted"/>
<dbReference type="EMBL" id="BARV01029129">
    <property type="protein sequence ID" value="GAI41475.1"/>
    <property type="molecule type" value="Genomic_DNA"/>
</dbReference>
<name>X1PR04_9ZZZZ</name>
<accession>X1PR04</accession>